<sequence>MVFRLGRDPVSFRTMKCVVLTIHHAFPNPSSTIASSLSVKLLAAPLNPHLSRRHHITPSPSLSGCMLLQQWIQNDHVINPFPCSPKCWLRGNHEGDDPNVS</sequence>
<organism evidence="1 2">
    <name type="scientific">Hyaloscypha bicolor E</name>
    <dbReference type="NCBI Taxonomy" id="1095630"/>
    <lineage>
        <taxon>Eukaryota</taxon>
        <taxon>Fungi</taxon>
        <taxon>Dikarya</taxon>
        <taxon>Ascomycota</taxon>
        <taxon>Pezizomycotina</taxon>
        <taxon>Leotiomycetes</taxon>
        <taxon>Helotiales</taxon>
        <taxon>Hyaloscyphaceae</taxon>
        <taxon>Hyaloscypha</taxon>
        <taxon>Hyaloscypha bicolor</taxon>
    </lineage>
</organism>
<evidence type="ECO:0000313" key="1">
    <source>
        <dbReference type="EMBL" id="PMD64990.1"/>
    </source>
</evidence>
<reference evidence="1 2" key="1">
    <citation type="submission" date="2016-04" db="EMBL/GenBank/DDBJ databases">
        <title>A degradative enzymes factory behind the ericoid mycorrhizal symbiosis.</title>
        <authorList>
            <consortium name="DOE Joint Genome Institute"/>
            <person name="Martino E."/>
            <person name="Morin E."/>
            <person name="Grelet G."/>
            <person name="Kuo A."/>
            <person name="Kohler A."/>
            <person name="Daghino S."/>
            <person name="Barry K."/>
            <person name="Choi C."/>
            <person name="Cichocki N."/>
            <person name="Clum A."/>
            <person name="Copeland A."/>
            <person name="Hainaut M."/>
            <person name="Haridas S."/>
            <person name="Labutti K."/>
            <person name="Lindquist E."/>
            <person name="Lipzen A."/>
            <person name="Khouja H.-R."/>
            <person name="Murat C."/>
            <person name="Ohm R."/>
            <person name="Olson A."/>
            <person name="Spatafora J."/>
            <person name="Veneault-Fourrey C."/>
            <person name="Henrissat B."/>
            <person name="Grigoriev I."/>
            <person name="Martin F."/>
            <person name="Perotto S."/>
        </authorList>
    </citation>
    <scope>NUCLEOTIDE SEQUENCE [LARGE SCALE GENOMIC DNA]</scope>
    <source>
        <strain evidence="1 2">E</strain>
    </source>
</reference>
<dbReference type="InParanoid" id="A0A2J6TPQ2"/>
<name>A0A2J6TPQ2_9HELO</name>
<dbReference type="RefSeq" id="XP_024741894.1">
    <property type="nucleotide sequence ID" value="XM_024871079.1"/>
</dbReference>
<gene>
    <name evidence="1" type="ORF">K444DRAFT_210532</name>
</gene>
<dbReference type="EMBL" id="KZ613747">
    <property type="protein sequence ID" value="PMD64990.1"/>
    <property type="molecule type" value="Genomic_DNA"/>
</dbReference>
<accession>A0A2J6TPQ2</accession>
<dbReference type="Proteomes" id="UP000235371">
    <property type="component" value="Unassembled WGS sequence"/>
</dbReference>
<dbReference type="GeneID" id="36579161"/>
<dbReference type="AlphaFoldDB" id="A0A2J6TPQ2"/>
<keyword evidence="2" id="KW-1185">Reference proteome</keyword>
<evidence type="ECO:0000313" key="2">
    <source>
        <dbReference type="Proteomes" id="UP000235371"/>
    </source>
</evidence>
<proteinExistence type="predicted"/>
<protein>
    <submittedName>
        <fullName evidence="1">Uncharacterized protein</fullName>
    </submittedName>
</protein>